<dbReference type="SUPFAM" id="SSF56349">
    <property type="entry name" value="DNA breaking-rejoining enzymes"/>
    <property type="match status" value="1"/>
</dbReference>
<gene>
    <name evidence="2" type="ORF">FDG2_0344</name>
</gene>
<protein>
    <submittedName>
        <fullName evidence="2">Uncharacterized protein</fullName>
    </submittedName>
</protein>
<sequence>MPPHIVRDIAGHSAIDVTMTIYAHVALDEKRAALTKLGDRLG</sequence>
<name>A0A1C3NTC8_9ACTN</name>
<dbReference type="GO" id="GO:0015074">
    <property type="term" value="P:DNA integration"/>
    <property type="evidence" value="ECO:0007669"/>
    <property type="project" value="InterPro"/>
</dbReference>
<accession>A0A1C3NTC8</accession>
<evidence type="ECO:0000313" key="2">
    <source>
        <dbReference type="EMBL" id="SBW17711.1"/>
    </source>
</evidence>
<dbReference type="InterPro" id="IPR011010">
    <property type="entry name" value="DNA_brk_join_enz"/>
</dbReference>
<keyword evidence="3" id="KW-1185">Reference proteome</keyword>
<dbReference type="Gene3D" id="1.10.443.10">
    <property type="entry name" value="Intergrase catalytic core"/>
    <property type="match status" value="1"/>
</dbReference>
<evidence type="ECO:0000313" key="3">
    <source>
        <dbReference type="Proteomes" id="UP000199013"/>
    </source>
</evidence>
<proteinExistence type="predicted"/>
<dbReference type="InterPro" id="IPR013762">
    <property type="entry name" value="Integrase-like_cat_sf"/>
</dbReference>
<organism evidence="2 3">
    <name type="scientific">Candidatus Protofrankia californiensis</name>
    <dbReference type="NCBI Taxonomy" id="1839754"/>
    <lineage>
        <taxon>Bacteria</taxon>
        <taxon>Bacillati</taxon>
        <taxon>Actinomycetota</taxon>
        <taxon>Actinomycetes</taxon>
        <taxon>Frankiales</taxon>
        <taxon>Frankiaceae</taxon>
        <taxon>Protofrankia</taxon>
    </lineage>
</organism>
<reference evidence="3" key="1">
    <citation type="submission" date="2016-02" db="EMBL/GenBank/DDBJ databases">
        <authorList>
            <person name="Wibberg D."/>
        </authorList>
    </citation>
    <scope>NUCLEOTIDE SEQUENCE [LARGE SCALE GENOMIC DNA]</scope>
</reference>
<dbReference type="EMBL" id="FLUV01000146">
    <property type="protein sequence ID" value="SBW17711.1"/>
    <property type="molecule type" value="Genomic_DNA"/>
</dbReference>
<dbReference type="AlphaFoldDB" id="A0A1C3NTC8"/>
<dbReference type="GO" id="GO:0006310">
    <property type="term" value="P:DNA recombination"/>
    <property type="evidence" value="ECO:0007669"/>
    <property type="project" value="UniProtKB-KW"/>
</dbReference>
<keyword evidence="1" id="KW-0233">DNA recombination</keyword>
<dbReference type="GO" id="GO:0003677">
    <property type="term" value="F:DNA binding"/>
    <property type="evidence" value="ECO:0007669"/>
    <property type="project" value="InterPro"/>
</dbReference>
<dbReference type="Proteomes" id="UP000199013">
    <property type="component" value="Unassembled WGS sequence"/>
</dbReference>
<evidence type="ECO:0000256" key="1">
    <source>
        <dbReference type="ARBA" id="ARBA00023172"/>
    </source>
</evidence>